<protein>
    <submittedName>
        <fullName evidence="7 8">Membrane protein</fullName>
    </submittedName>
</protein>
<feature type="transmembrane region" description="Helical" evidence="5">
    <location>
        <begin position="32"/>
        <end position="51"/>
    </location>
</feature>
<feature type="domain" description="NnrU" evidence="6">
    <location>
        <begin position="4"/>
        <end position="176"/>
    </location>
</feature>
<reference evidence="8 10" key="2">
    <citation type="submission" date="2015-09" db="EMBL/GenBank/DDBJ databases">
        <authorList>
            <consortium name="Swine Surveillance"/>
        </authorList>
    </citation>
    <scope>NUCLEOTIDE SEQUENCE [LARGE SCALE GENOMIC DNA]</scope>
    <source>
        <strain evidence="8 10">5120</strain>
    </source>
</reference>
<evidence type="ECO:0000256" key="5">
    <source>
        <dbReference type="SAM" id="Phobius"/>
    </source>
</evidence>
<dbReference type="EMBL" id="CYSB01000005">
    <property type="protein sequence ID" value="CUH63143.1"/>
    <property type="molecule type" value="Genomic_DNA"/>
</dbReference>
<dbReference type="InterPro" id="IPR009915">
    <property type="entry name" value="NnrU_dom"/>
</dbReference>
<evidence type="ECO:0000313" key="9">
    <source>
        <dbReference type="Proteomes" id="UP000051086"/>
    </source>
</evidence>
<dbReference type="AlphaFoldDB" id="A0A0P1FV02"/>
<feature type="transmembrane region" description="Helical" evidence="5">
    <location>
        <begin position="155"/>
        <end position="175"/>
    </location>
</feature>
<dbReference type="Pfam" id="PF07298">
    <property type="entry name" value="NnrU"/>
    <property type="match status" value="1"/>
</dbReference>
<sequence>MIWLILGVLLWSGAHLFKRFAPDARAKLGEKGKGLIALILVGSIVLMVIGYRAMDFIPVYNPPYFLLHLNNLLMLFALYFTSPGPSKGALFYKMRHPMLTGFKIWAAAHLLVNGDLASLILFGGLLAWAVIEVITINKSEPDWQPNEKGSIAKDAMFFVASIVLLGVIGYIHGLIGPSPFPG</sequence>
<organism evidence="8 10">
    <name type="scientific">Thalassovita autumnalis</name>
    <dbReference type="NCBI Taxonomy" id="2072972"/>
    <lineage>
        <taxon>Bacteria</taxon>
        <taxon>Pseudomonadati</taxon>
        <taxon>Pseudomonadota</taxon>
        <taxon>Alphaproteobacteria</taxon>
        <taxon>Rhodobacterales</taxon>
        <taxon>Roseobacteraceae</taxon>
        <taxon>Thalassovita</taxon>
    </lineage>
</organism>
<gene>
    <name evidence="7" type="ORF">TL5118_00343</name>
    <name evidence="8" type="ORF">TL5120_01848</name>
</gene>
<evidence type="ECO:0000313" key="7">
    <source>
        <dbReference type="EMBL" id="CUH63143.1"/>
    </source>
</evidence>
<evidence type="ECO:0000313" key="8">
    <source>
        <dbReference type="EMBL" id="CUH72052.1"/>
    </source>
</evidence>
<dbReference type="GO" id="GO:0016020">
    <property type="term" value="C:membrane"/>
    <property type="evidence" value="ECO:0007669"/>
    <property type="project" value="UniProtKB-SubCell"/>
</dbReference>
<comment type="subcellular location">
    <subcellularLocation>
        <location evidence="1">Membrane</location>
        <topology evidence="1">Multi-pass membrane protein</topology>
    </subcellularLocation>
</comment>
<keyword evidence="9" id="KW-1185">Reference proteome</keyword>
<keyword evidence="4 5" id="KW-0472">Membrane</keyword>
<name>A0A0P1FV02_9RHOB</name>
<evidence type="ECO:0000256" key="3">
    <source>
        <dbReference type="ARBA" id="ARBA00022989"/>
    </source>
</evidence>
<evidence type="ECO:0000256" key="2">
    <source>
        <dbReference type="ARBA" id="ARBA00022692"/>
    </source>
</evidence>
<dbReference type="RefSeq" id="WP_058243287.1">
    <property type="nucleotide sequence ID" value="NZ_CYSB01000005.1"/>
</dbReference>
<keyword evidence="2 5" id="KW-0812">Transmembrane</keyword>
<accession>A0A0P1FV02</accession>
<feature type="transmembrane region" description="Helical" evidence="5">
    <location>
        <begin position="102"/>
        <end position="134"/>
    </location>
</feature>
<evidence type="ECO:0000313" key="10">
    <source>
        <dbReference type="Proteomes" id="UP000051887"/>
    </source>
</evidence>
<proteinExistence type="predicted"/>
<evidence type="ECO:0000256" key="1">
    <source>
        <dbReference type="ARBA" id="ARBA00004141"/>
    </source>
</evidence>
<reference evidence="7 9" key="1">
    <citation type="submission" date="2015-09" db="EMBL/GenBank/DDBJ databases">
        <authorList>
            <person name="Rodrigo-Torres L."/>
            <person name="Arahal D.R."/>
        </authorList>
    </citation>
    <scope>NUCLEOTIDE SEQUENCE [LARGE SCALE GENOMIC DNA]</scope>
    <source>
        <strain evidence="7 9">CECT 5118</strain>
    </source>
</reference>
<evidence type="ECO:0000256" key="4">
    <source>
        <dbReference type="ARBA" id="ARBA00023136"/>
    </source>
</evidence>
<keyword evidence="3 5" id="KW-1133">Transmembrane helix</keyword>
<feature type="transmembrane region" description="Helical" evidence="5">
    <location>
        <begin position="63"/>
        <end position="82"/>
    </location>
</feature>
<dbReference type="OrthoDB" id="5293641at2"/>
<dbReference type="Proteomes" id="UP000051086">
    <property type="component" value="Unassembled WGS sequence"/>
</dbReference>
<dbReference type="EMBL" id="CYSC01000027">
    <property type="protein sequence ID" value="CUH72052.1"/>
    <property type="molecule type" value="Genomic_DNA"/>
</dbReference>
<dbReference type="Proteomes" id="UP000051887">
    <property type="component" value="Unassembled WGS sequence"/>
</dbReference>
<evidence type="ECO:0000259" key="6">
    <source>
        <dbReference type="Pfam" id="PF07298"/>
    </source>
</evidence>